<dbReference type="Gene3D" id="2.30.30.40">
    <property type="entry name" value="SH3 Domains"/>
    <property type="match status" value="1"/>
</dbReference>
<dbReference type="PANTHER" id="PTHR34408:SF2">
    <property type="entry name" value="CELL WALL-BINDING PROTEIN YWSB"/>
    <property type="match status" value="1"/>
</dbReference>
<dbReference type="Proteomes" id="UP001548832">
    <property type="component" value="Unassembled WGS sequence"/>
</dbReference>
<organism evidence="4 5">
    <name type="scientific">Mesorhizobium shangrilense</name>
    <dbReference type="NCBI Taxonomy" id="460060"/>
    <lineage>
        <taxon>Bacteria</taxon>
        <taxon>Pseudomonadati</taxon>
        <taxon>Pseudomonadota</taxon>
        <taxon>Alphaproteobacteria</taxon>
        <taxon>Hyphomicrobiales</taxon>
        <taxon>Phyllobacteriaceae</taxon>
        <taxon>Mesorhizobium</taxon>
    </lineage>
</organism>
<dbReference type="SMART" id="SM00287">
    <property type="entry name" value="SH3b"/>
    <property type="match status" value="1"/>
</dbReference>
<feature type="domain" description="SH3b" evidence="3">
    <location>
        <begin position="20"/>
        <end position="86"/>
    </location>
</feature>
<reference evidence="4 5" key="1">
    <citation type="submission" date="2024-06" db="EMBL/GenBank/DDBJ databases">
        <authorList>
            <person name="Kim D.-U."/>
        </authorList>
    </citation>
    <scope>NUCLEOTIDE SEQUENCE [LARGE SCALE GENOMIC DNA]</scope>
    <source>
        <strain evidence="4 5">KACC15460</strain>
    </source>
</reference>
<evidence type="ECO:0000256" key="1">
    <source>
        <dbReference type="SAM" id="MobiDB-lite"/>
    </source>
</evidence>
<feature type="signal peptide" evidence="2">
    <location>
        <begin position="1"/>
        <end position="25"/>
    </location>
</feature>
<evidence type="ECO:0000313" key="5">
    <source>
        <dbReference type="Proteomes" id="UP001548832"/>
    </source>
</evidence>
<keyword evidence="5" id="KW-1185">Reference proteome</keyword>
<dbReference type="EMBL" id="JBEWSZ010000001">
    <property type="protein sequence ID" value="MET2826084.1"/>
    <property type="molecule type" value="Genomic_DNA"/>
</dbReference>
<comment type="caution">
    <text evidence="4">The sequence shown here is derived from an EMBL/GenBank/DDBJ whole genome shotgun (WGS) entry which is preliminary data.</text>
</comment>
<evidence type="ECO:0000259" key="3">
    <source>
        <dbReference type="PROSITE" id="PS51781"/>
    </source>
</evidence>
<dbReference type="InterPro" id="IPR036028">
    <property type="entry name" value="SH3-like_dom_sf"/>
</dbReference>
<gene>
    <name evidence="4" type="ORF">ABVQ20_03745</name>
</gene>
<dbReference type="InterPro" id="IPR003646">
    <property type="entry name" value="SH3-like_bac-type"/>
</dbReference>
<sequence>MRFRLLLCIATILAAIFGTSAAAFAYGAHATTNLNVRSGPGAGYHKIATLPAGARVNVLGCQPGWCNIHHGGVRGWVSSGYLQRVNVVHPPVVIVRPPHHRPPHWQHRPPHHRPPYHRPPHKPRPGKCKIAPGFSCK</sequence>
<dbReference type="SUPFAM" id="SSF50044">
    <property type="entry name" value="SH3-domain"/>
    <property type="match status" value="1"/>
</dbReference>
<dbReference type="PANTHER" id="PTHR34408">
    <property type="entry name" value="FAMILY PROTEIN, PUTATIVE-RELATED"/>
    <property type="match status" value="1"/>
</dbReference>
<dbReference type="InterPro" id="IPR052354">
    <property type="entry name" value="Cell_Wall_Dynamics_Protein"/>
</dbReference>
<protein>
    <submittedName>
        <fullName evidence="4">SH3 domain-containing protein</fullName>
    </submittedName>
</protein>
<keyword evidence="2" id="KW-0732">Signal</keyword>
<evidence type="ECO:0000313" key="4">
    <source>
        <dbReference type="EMBL" id="MET2826084.1"/>
    </source>
</evidence>
<proteinExistence type="predicted"/>
<dbReference type="Pfam" id="PF08239">
    <property type="entry name" value="SH3_3"/>
    <property type="match status" value="1"/>
</dbReference>
<accession>A0ABV2D859</accession>
<feature type="chain" id="PRO_5045374927" evidence="2">
    <location>
        <begin position="26"/>
        <end position="137"/>
    </location>
</feature>
<evidence type="ECO:0000256" key="2">
    <source>
        <dbReference type="SAM" id="SignalP"/>
    </source>
</evidence>
<feature type="region of interest" description="Disordered" evidence="1">
    <location>
        <begin position="99"/>
        <end position="127"/>
    </location>
</feature>
<dbReference type="RefSeq" id="WP_354458150.1">
    <property type="nucleotide sequence ID" value="NZ_JBEWSZ010000001.1"/>
</dbReference>
<name>A0ABV2D859_9HYPH</name>
<dbReference type="PROSITE" id="PS51781">
    <property type="entry name" value="SH3B"/>
    <property type="match status" value="1"/>
</dbReference>